<dbReference type="OrthoDB" id="3246562at2"/>
<dbReference type="RefSeq" id="WP_152690692.1">
    <property type="nucleotide sequence ID" value="NZ_KQ061224.1"/>
</dbReference>
<feature type="coiled-coil region" evidence="1">
    <location>
        <begin position="327"/>
        <end position="354"/>
    </location>
</feature>
<protein>
    <submittedName>
        <fullName evidence="2">Uncharacterized protein</fullName>
    </submittedName>
</protein>
<dbReference type="AlphaFoldDB" id="A0A1H2K4F0"/>
<proteinExistence type="predicted"/>
<evidence type="ECO:0000256" key="1">
    <source>
        <dbReference type="SAM" id="Coils"/>
    </source>
</evidence>
<evidence type="ECO:0000313" key="2">
    <source>
        <dbReference type="EMBL" id="SDU63577.1"/>
    </source>
</evidence>
<keyword evidence="3" id="KW-1185">Reference proteome</keyword>
<keyword evidence="1" id="KW-0175">Coiled coil</keyword>
<accession>A0A1H2K4F0</accession>
<dbReference type="STRING" id="419479.SAMN04488563_3415"/>
<name>A0A1H2K4F0_9ACTN</name>
<sequence length="399" mass="43676">MAVGFRSFLSVETAPCIETVIGHLDRWSRTKEIRVDAGAPGRYLLDPDDVITIDRHEAGGRSVYRWRRLHPYAQGRNEIWRTSVTAVEAQGGPGWLWTEIEAAEGDDDEPARVPFMSVPAVLRALLADLRCRDGIVPSATEPTWVASDGLPDLMDYLADEGRLGPVYVARQGARDAEAFHAWATQVMWEVVGLGNAFLLGGQVEEEFNDMVGELHAIPDAAIRTYLPGVQLDDPRDPRRHQILGAVRIDRNGPRRLAYIFGLSQRDRGGLAPLPPEVADVEQLLAGEAAERHGAELHVVADVPVQADSAQHGGPPVAAGSGNIALSRRAQHRRLVELLEENEQLRAEVERLRGALGATRHSGVAMLTALETLEEEVRSVRRRFGAIDGPLGAEQRLTAS</sequence>
<gene>
    <name evidence="2" type="ORF">SAMN04488563_3415</name>
</gene>
<organism evidence="2 3">
    <name type="scientific">Jiangella alkaliphila</name>
    <dbReference type="NCBI Taxonomy" id="419479"/>
    <lineage>
        <taxon>Bacteria</taxon>
        <taxon>Bacillati</taxon>
        <taxon>Actinomycetota</taxon>
        <taxon>Actinomycetes</taxon>
        <taxon>Jiangellales</taxon>
        <taxon>Jiangellaceae</taxon>
        <taxon>Jiangella</taxon>
    </lineage>
</organism>
<dbReference type="Proteomes" id="UP000182977">
    <property type="component" value="Chromosome I"/>
</dbReference>
<dbReference type="EMBL" id="LT629791">
    <property type="protein sequence ID" value="SDU63577.1"/>
    <property type="molecule type" value="Genomic_DNA"/>
</dbReference>
<evidence type="ECO:0000313" key="3">
    <source>
        <dbReference type="Proteomes" id="UP000182977"/>
    </source>
</evidence>
<reference evidence="3" key="1">
    <citation type="submission" date="2016-10" db="EMBL/GenBank/DDBJ databases">
        <authorList>
            <person name="Varghese N."/>
            <person name="Submissions S."/>
        </authorList>
    </citation>
    <scope>NUCLEOTIDE SEQUENCE [LARGE SCALE GENOMIC DNA]</scope>
    <source>
        <strain evidence="3">DSM 45079</strain>
    </source>
</reference>